<dbReference type="OrthoDB" id="10587391at2759"/>
<comment type="caution">
    <text evidence="3">The sequence shown here is derived from an EMBL/GenBank/DDBJ whole genome shotgun (WGS) entry which is preliminary data.</text>
</comment>
<keyword evidence="2" id="KW-1133">Transmembrane helix</keyword>
<feature type="compositionally biased region" description="Low complexity" evidence="1">
    <location>
        <begin position="322"/>
        <end position="341"/>
    </location>
</feature>
<evidence type="ECO:0000256" key="1">
    <source>
        <dbReference type="SAM" id="MobiDB-lite"/>
    </source>
</evidence>
<organism evidence="3 4">
    <name type="scientific">Trypanosoma cruzi marinkellei</name>
    <dbReference type="NCBI Taxonomy" id="85056"/>
    <lineage>
        <taxon>Eukaryota</taxon>
        <taxon>Discoba</taxon>
        <taxon>Euglenozoa</taxon>
        <taxon>Kinetoplastea</taxon>
        <taxon>Metakinetoplastina</taxon>
        <taxon>Trypanosomatida</taxon>
        <taxon>Trypanosomatidae</taxon>
        <taxon>Trypanosoma</taxon>
        <taxon>Schizotrypanum</taxon>
    </lineage>
</organism>
<keyword evidence="2" id="KW-0812">Transmembrane</keyword>
<evidence type="ECO:0000256" key="2">
    <source>
        <dbReference type="SAM" id="Phobius"/>
    </source>
</evidence>
<feature type="compositionally biased region" description="Polar residues" evidence="1">
    <location>
        <begin position="396"/>
        <end position="405"/>
    </location>
</feature>
<feature type="non-terminal residue" evidence="3">
    <location>
        <position position="433"/>
    </location>
</feature>
<sequence length="433" mass="45022">MRWCALNMNEGRTQLDCFCDEYWLRFPWTNNPRGVRGSNRCCFIAFVLLWALHLFSFVCVRTLREGCGHDGPLSPYVHAVEPCVPLLFTSPSSICVLVLRQGCVCVCVCVCLFAVAAGGVAAVSLLLLPPCVDGELVCAEGCMQVTGVMMAMMMTGRVLLVCALCVLWCGAGCGGCDETPRASPPDSAGGGAGGEQAQSLQTSDSSRLGGDTGTAGLNPTEDGGTVPSPQPPTASPTETSQGLNTRVEEAREPAPPLESSPVPSLPAKSSPPSSQSVSTSLTEILPKTENLPKPVVQGDSENSSTTTESQSAEHLPSQSQLPAEGTGTETTTVTAAPSPVEGPDNSTEETDSGGPEGEEEGTQESQPLKGNETETPTTATVTAAQTNATMMLGDSDGSSAPSHTNSPLFPFFYSCVCGCCCGGGRVRAREREP</sequence>
<feature type="transmembrane region" description="Helical" evidence="2">
    <location>
        <begin position="148"/>
        <end position="171"/>
    </location>
</feature>
<feature type="compositionally biased region" description="Low complexity" evidence="1">
    <location>
        <begin position="300"/>
        <end position="313"/>
    </location>
</feature>
<feature type="transmembrane region" description="Helical" evidence="2">
    <location>
        <begin position="75"/>
        <end position="99"/>
    </location>
</feature>
<feature type="transmembrane region" description="Helical" evidence="2">
    <location>
        <begin position="41"/>
        <end position="63"/>
    </location>
</feature>
<name>K2NEE3_TRYCR</name>
<evidence type="ECO:0000313" key="3">
    <source>
        <dbReference type="EMBL" id="EKF37595.1"/>
    </source>
</evidence>
<accession>K2NEE3</accession>
<feature type="transmembrane region" description="Helical" evidence="2">
    <location>
        <begin position="106"/>
        <end position="128"/>
    </location>
</feature>
<feature type="compositionally biased region" description="Polar residues" evidence="1">
    <location>
        <begin position="235"/>
        <end position="244"/>
    </location>
</feature>
<dbReference type="AlphaFoldDB" id="K2NEE3"/>
<feature type="compositionally biased region" description="Low complexity" evidence="1">
    <location>
        <begin position="259"/>
        <end position="280"/>
    </location>
</feature>
<feature type="region of interest" description="Disordered" evidence="1">
    <location>
        <begin position="180"/>
        <end position="405"/>
    </location>
</feature>
<evidence type="ECO:0008006" key="5">
    <source>
        <dbReference type="Google" id="ProtNLM"/>
    </source>
</evidence>
<dbReference type="Proteomes" id="UP000007350">
    <property type="component" value="Unassembled WGS sequence"/>
</dbReference>
<protein>
    <recommendedName>
        <fullName evidence="5">Mucin-associated surface protein (MASP)</fullName>
    </recommendedName>
</protein>
<reference evidence="3 4" key="1">
    <citation type="journal article" date="2012" name="BMC Genomics">
        <title>Comparative genomic analysis of human infective Trypanosoma cruzi lineages with the bat-restricted subspecies T. cruzi marinkellei.</title>
        <authorList>
            <person name="Franzen O."/>
            <person name="Talavera-Lopez C."/>
            <person name="Ochaya S."/>
            <person name="Butler C.E."/>
            <person name="Messenger L.A."/>
            <person name="Lewis M.D."/>
            <person name="Llewellyn M.S."/>
            <person name="Marinkelle C.J."/>
            <person name="Tyler K.M."/>
            <person name="Miles M.A."/>
            <person name="Andersson B."/>
        </authorList>
    </citation>
    <scope>NUCLEOTIDE SEQUENCE [LARGE SCALE GENOMIC DNA]</scope>
    <source>
        <strain evidence="3 4">B7</strain>
    </source>
</reference>
<keyword evidence="4" id="KW-1185">Reference proteome</keyword>
<keyword evidence="2" id="KW-0472">Membrane</keyword>
<evidence type="ECO:0000313" key="4">
    <source>
        <dbReference type="Proteomes" id="UP000007350"/>
    </source>
</evidence>
<gene>
    <name evidence="3" type="ORF">MOQ_002210</name>
</gene>
<feature type="compositionally biased region" description="Polar residues" evidence="1">
    <location>
        <begin position="196"/>
        <end position="206"/>
    </location>
</feature>
<feature type="compositionally biased region" description="Acidic residues" evidence="1">
    <location>
        <begin position="346"/>
        <end position="362"/>
    </location>
</feature>
<dbReference type="EMBL" id="AHKC01008809">
    <property type="protein sequence ID" value="EKF37595.1"/>
    <property type="molecule type" value="Genomic_DNA"/>
</dbReference>
<proteinExistence type="predicted"/>
<feature type="compositionally biased region" description="Low complexity" evidence="1">
    <location>
        <begin position="363"/>
        <end position="389"/>
    </location>
</feature>